<feature type="domain" description="Alkylated DNA repair protein AlkB homologue 8 N-terminal" evidence="3">
    <location>
        <begin position="388"/>
        <end position="429"/>
    </location>
</feature>
<evidence type="ECO:0000313" key="4">
    <source>
        <dbReference type="EMBL" id="KAL0152965.1"/>
    </source>
</evidence>
<dbReference type="Pfam" id="PF09004">
    <property type="entry name" value="ALKBH8_N"/>
    <property type="match status" value="1"/>
</dbReference>
<feature type="compositionally biased region" description="Polar residues" evidence="2">
    <location>
        <begin position="18"/>
        <end position="27"/>
    </location>
</feature>
<reference evidence="4 5" key="1">
    <citation type="submission" date="2024-05" db="EMBL/GenBank/DDBJ databases">
        <title>Genome sequencing and assembly of Indian major carp, Cirrhinus mrigala (Hamilton, 1822).</title>
        <authorList>
            <person name="Mohindra V."/>
            <person name="Chowdhury L.M."/>
            <person name="Lal K."/>
            <person name="Jena J.K."/>
        </authorList>
    </citation>
    <scope>NUCLEOTIDE SEQUENCE [LARGE SCALE GENOMIC DNA]</scope>
    <source>
        <strain evidence="4">CM1030</strain>
        <tissue evidence="4">Blood</tissue>
    </source>
</reference>
<name>A0ABD0MTR1_CIRMR</name>
<feature type="region of interest" description="Disordered" evidence="2">
    <location>
        <begin position="16"/>
        <end position="37"/>
    </location>
</feature>
<dbReference type="Proteomes" id="UP001529510">
    <property type="component" value="Unassembled WGS sequence"/>
</dbReference>
<dbReference type="Gene3D" id="1.20.5.170">
    <property type="match status" value="1"/>
</dbReference>
<gene>
    <name evidence="4" type="ORF">M9458_051718</name>
</gene>
<dbReference type="Gene3D" id="3.30.70.1820">
    <property type="entry name" value="L1 transposable element, RRM domain"/>
    <property type="match status" value="1"/>
</dbReference>
<organism evidence="4 5">
    <name type="scientific">Cirrhinus mrigala</name>
    <name type="common">Mrigala</name>
    <dbReference type="NCBI Taxonomy" id="683832"/>
    <lineage>
        <taxon>Eukaryota</taxon>
        <taxon>Metazoa</taxon>
        <taxon>Chordata</taxon>
        <taxon>Craniata</taxon>
        <taxon>Vertebrata</taxon>
        <taxon>Euteleostomi</taxon>
        <taxon>Actinopterygii</taxon>
        <taxon>Neopterygii</taxon>
        <taxon>Teleostei</taxon>
        <taxon>Ostariophysi</taxon>
        <taxon>Cypriniformes</taxon>
        <taxon>Cyprinidae</taxon>
        <taxon>Labeoninae</taxon>
        <taxon>Labeonini</taxon>
        <taxon>Cirrhinus</taxon>
    </lineage>
</organism>
<keyword evidence="1" id="KW-0175">Coiled coil</keyword>
<evidence type="ECO:0000256" key="2">
    <source>
        <dbReference type="SAM" id="MobiDB-lite"/>
    </source>
</evidence>
<dbReference type="InterPro" id="IPR015095">
    <property type="entry name" value="AlkB_hom8_N"/>
</dbReference>
<keyword evidence="5" id="KW-1185">Reference proteome</keyword>
<dbReference type="EMBL" id="JAMKFB020000155">
    <property type="protein sequence ID" value="KAL0152965.1"/>
    <property type="molecule type" value="Genomic_DNA"/>
</dbReference>
<proteinExistence type="predicted"/>
<dbReference type="AlphaFoldDB" id="A0ABD0MTR1"/>
<evidence type="ECO:0000313" key="5">
    <source>
        <dbReference type="Proteomes" id="UP001529510"/>
    </source>
</evidence>
<sequence length="458" mass="52020">MYPAYTLPSQPLPGVASYSAQPTSNVQPHHLTSAPPLSQLVPPTAPLQSSYRRVEGPSFPDLTREDESQYLMVKMALSNLLDPGESEQYKYHILLDHLKVDQAKTLALAYVYAPDPYTQAIRALDEGYSQPRQLALIKLQAIMEMPAIRIGDGSPLSAQKGNNISTCPAEASTSSPIEKYKLVSLLESINNKLAILKLLHQDFKELKTSLKFSQSQIEMLQMQNNDLQTKILALTTQITNLTTENNQMKETILDLQCRSMRENLIFTGIPETPQENPEDAIKEFMYSSLKLPMPTVNTISFHRVHRIGQKNTEIKQPCPVVAKFKCYKQRISENHNNLELNTLKTVEMTVDFRRNPPALPPLTIMDSTVTSVETFRLLGTTLTQNLKWDNHIDLIVKKAQQRLYFLRQLRKFNLPKELLKQFYSAITESVLCTSITVWFSSATKSDLRRLQRIVRSAE</sequence>
<comment type="caution">
    <text evidence="4">The sequence shown here is derived from an EMBL/GenBank/DDBJ whole genome shotgun (WGS) entry which is preliminary data.</text>
</comment>
<feature type="coiled-coil region" evidence="1">
    <location>
        <begin position="210"/>
        <end position="258"/>
    </location>
</feature>
<protein>
    <recommendedName>
        <fullName evidence="3">Alkylated DNA repair protein AlkB homologue 8 N-terminal domain-containing protein</fullName>
    </recommendedName>
</protein>
<evidence type="ECO:0000256" key="1">
    <source>
        <dbReference type="SAM" id="Coils"/>
    </source>
</evidence>
<evidence type="ECO:0000259" key="3">
    <source>
        <dbReference type="Pfam" id="PF09004"/>
    </source>
</evidence>
<accession>A0ABD0MTR1</accession>